<organism evidence="1 2">
    <name type="scientific">Daphnia magna</name>
    <dbReference type="NCBI Taxonomy" id="35525"/>
    <lineage>
        <taxon>Eukaryota</taxon>
        <taxon>Metazoa</taxon>
        <taxon>Ecdysozoa</taxon>
        <taxon>Arthropoda</taxon>
        <taxon>Crustacea</taxon>
        <taxon>Branchiopoda</taxon>
        <taxon>Diplostraca</taxon>
        <taxon>Cladocera</taxon>
        <taxon>Anomopoda</taxon>
        <taxon>Daphniidae</taxon>
        <taxon>Daphnia</taxon>
    </lineage>
</organism>
<reference evidence="1 2" key="1">
    <citation type="journal article" date="2023" name="Nucleic Acids Res.">
        <title>The hologenome of Daphnia magna reveals possible DNA methylation and microbiome-mediated evolution of the host genome.</title>
        <authorList>
            <person name="Chaturvedi A."/>
            <person name="Li X."/>
            <person name="Dhandapani V."/>
            <person name="Marshall H."/>
            <person name="Kissane S."/>
            <person name="Cuenca-Cambronero M."/>
            <person name="Asole G."/>
            <person name="Calvet F."/>
            <person name="Ruiz-Romero M."/>
            <person name="Marangio P."/>
            <person name="Guigo R."/>
            <person name="Rago D."/>
            <person name="Mirbahai L."/>
            <person name="Eastwood N."/>
            <person name="Colbourne J.K."/>
            <person name="Zhou J."/>
            <person name="Mallon E."/>
            <person name="Orsini L."/>
        </authorList>
    </citation>
    <scope>NUCLEOTIDE SEQUENCE [LARGE SCALE GENOMIC DNA]</scope>
    <source>
        <strain evidence="1">LRV0_1</strain>
    </source>
</reference>
<dbReference type="Proteomes" id="UP001234178">
    <property type="component" value="Unassembled WGS sequence"/>
</dbReference>
<sequence>MLRNSLKANSLFFSGLTGDSEGQGFFLFPTAENSASNSQGLQENNFVDIEVEVGEGFIELGEMITEANQNLPLEMEVLSSSVQDPIFNLHPVLSSNTQAPILNLHYKETPSA</sequence>
<name>A0ABQ9ZL83_9CRUS</name>
<proteinExistence type="predicted"/>
<comment type="caution">
    <text evidence="1">The sequence shown here is derived from an EMBL/GenBank/DDBJ whole genome shotgun (WGS) entry which is preliminary data.</text>
</comment>
<keyword evidence="2" id="KW-1185">Reference proteome</keyword>
<protein>
    <submittedName>
        <fullName evidence="1">Uncharacterized protein</fullName>
    </submittedName>
</protein>
<gene>
    <name evidence="1" type="ORF">OUZ56_026246</name>
</gene>
<dbReference type="EMBL" id="JAOYFB010000004">
    <property type="protein sequence ID" value="KAK4013694.1"/>
    <property type="molecule type" value="Genomic_DNA"/>
</dbReference>
<evidence type="ECO:0000313" key="1">
    <source>
        <dbReference type="EMBL" id="KAK4013694.1"/>
    </source>
</evidence>
<evidence type="ECO:0000313" key="2">
    <source>
        <dbReference type="Proteomes" id="UP001234178"/>
    </source>
</evidence>
<accession>A0ABQ9ZL83</accession>